<keyword evidence="1" id="KW-1133">Transmembrane helix</keyword>
<proteinExistence type="predicted"/>
<keyword evidence="3" id="KW-1185">Reference proteome</keyword>
<evidence type="ECO:0000313" key="2">
    <source>
        <dbReference type="EMBL" id="KAK8579392.1"/>
    </source>
</evidence>
<organism evidence="2 3">
    <name type="scientific">Hibiscus sabdariffa</name>
    <name type="common">roselle</name>
    <dbReference type="NCBI Taxonomy" id="183260"/>
    <lineage>
        <taxon>Eukaryota</taxon>
        <taxon>Viridiplantae</taxon>
        <taxon>Streptophyta</taxon>
        <taxon>Embryophyta</taxon>
        <taxon>Tracheophyta</taxon>
        <taxon>Spermatophyta</taxon>
        <taxon>Magnoliopsida</taxon>
        <taxon>eudicotyledons</taxon>
        <taxon>Gunneridae</taxon>
        <taxon>Pentapetalae</taxon>
        <taxon>rosids</taxon>
        <taxon>malvids</taxon>
        <taxon>Malvales</taxon>
        <taxon>Malvaceae</taxon>
        <taxon>Malvoideae</taxon>
        <taxon>Hibiscus</taxon>
    </lineage>
</organism>
<accession>A0ABR2FEQ4</accession>
<comment type="caution">
    <text evidence="2">The sequence shown here is derived from an EMBL/GenBank/DDBJ whole genome shotgun (WGS) entry which is preliminary data.</text>
</comment>
<dbReference type="EMBL" id="JBBPBM010000006">
    <property type="protein sequence ID" value="KAK8579392.1"/>
    <property type="molecule type" value="Genomic_DNA"/>
</dbReference>
<evidence type="ECO:0000256" key="1">
    <source>
        <dbReference type="SAM" id="Phobius"/>
    </source>
</evidence>
<sequence>MSNRNIFVYRCLNLFTRNIIDRSLILRSIVIILLLASGSPTNYLIYEESLCLMARLDVDFASILHRRVYRGINPKSPEDVTKDTSIGKRVGGWVIDNLNKVKENDEGYEWLYHRKVGKTKWL</sequence>
<gene>
    <name evidence="2" type="ORF">V6N12_069718</name>
</gene>
<dbReference type="Proteomes" id="UP001472677">
    <property type="component" value="Unassembled WGS sequence"/>
</dbReference>
<feature type="transmembrane region" description="Helical" evidence="1">
    <location>
        <begin position="24"/>
        <end position="46"/>
    </location>
</feature>
<protein>
    <submittedName>
        <fullName evidence="2">Uncharacterized protein</fullName>
    </submittedName>
</protein>
<name>A0ABR2FEQ4_9ROSI</name>
<reference evidence="2 3" key="1">
    <citation type="journal article" date="2024" name="G3 (Bethesda)">
        <title>Genome assembly of Hibiscus sabdariffa L. provides insights into metabolisms of medicinal natural products.</title>
        <authorList>
            <person name="Kim T."/>
        </authorList>
    </citation>
    <scope>NUCLEOTIDE SEQUENCE [LARGE SCALE GENOMIC DNA]</scope>
    <source>
        <strain evidence="2">TK-2024</strain>
        <tissue evidence="2">Old leaves</tissue>
    </source>
</reference>
<keyword evidence="1" id="KW-0472">Membrane</keyword>
<keyword evidence="1" id="KW-0812">Transmembrane</keyword>
<evidence type="ECO:0000313" key="3">
    <source>
        <dbReference type="Proteomes" id="UP001472677"/>
    </source>
</evidence>